<feature type="chain" id="PRO_5040334770" description="Mannosyltransferase" evidence="13">
    <location>
        <begin position="24"/>
        <end position="574"/>
    </location>
</feature>
<keyword evidence="7 12" id="KW-0256">Endoplasmic reticulum</keyword>
<reference evidence="14" key="1">
    <citation type="journal article" date="2021" name="Nat. Commun.">
        <title>Genetic determinants of endophytism in the Arabidopsis root mycobiome.</title>
        <authorList>
            <person name="Mesny F."/>
            <person name="Miyauchi S."/>
            <person name="Thiergart T."/>
            <person name="Pickel B."/>
            <person name="Atanasova L."/>
            <person name="Karlsson M."/>
            <person name="Huettel B."/>
            <person name="Barry K.W."/>
            <person name="Haridas S."/>
            <person name="Chen C."/>
            <person name="Bauer D."/>
            <person name="Andreopoulos W."/>
            <person name="Pangilinan J."/>
            <person name="LaButti K."/>
            <person name="Riley R."/>
            <person name="Lipzen A."/>
            <person name="Clum A."/>
            <person name="Drula E."/>
            <person name="Henrissat B."/>
            <person name="Kohler A."/>
            <person name="Grigoriev I.V."/>
            <person name="Martin F.M."/>
            <person name="Hacquard S."/>
        </authorList>
    </citation>
    <scope>NUCLEOTIDE SEQUENCE</scope>
    <source>
        <strain evidence="14">MPI-SDFR-AT-0117</strain>
    </source>
</reference>
<name>A0A9P8VEF9_9PEZI</name>
<comment type="similarity">
    <text evidence="3 12">Belongs to the glycosyltransferase 22 family.</text>
</comment>
<evidence type="ECO:0000256" key="5">
    <source>
        <dbReference type="ARBA" id="ARBA00022679"/>
    </source>
</evidence>
<evidence type="ECO:0000256" key="4">
    <source>
        <dbReference type="ARBA" id="ARBA00022676"/>
    </source>
</evidence>
<dbReference type="OrthoDB" id="19039at2759"/>
<keyword evidence="13" id="KW-0732">Signal</keyword>
<evidence type="ECO:0000256" key="3">
    <source>
        <dbReference type="ARBA" id="ARBA00007063"/>
    </source>
</evidence>
<gene>
    <name evidence="14" type="ORF">F5X68DRAFT_149993</name>
</gene>
<dbReference type="EMBL" id="JAGSXJ010000006">
    <property type="protein sequence ID" value="KAH6690407.1"/>
    <property type="molecule type" value="Genomic_DNA"/>
</dbReference>
<keyword evidence="9 12" id="KW-0472">Membrane</keyword>
<accession>A0A9P8VEF9</accession>
<feature type="transmembrane region" description="Helical" evidence="12">
    <location>
        <begin position="72"/>
        <end position="91"/>
    </location>
</feature>
<evidence type="ECO:0000256" key="12">
    <source>
        <dbReference type="RuleBase" id="RU363075"/>
    </source>
</evidence>
<feature type="transmembrane region" description="Helical" evidence="12">
    <location>
        <begin position="126"/>
        <end position="143"/>
    </location>
</feature>
<organism evidence="14 15">
    <name type="scientific">Plectosphaerella plurivora</name>
    <dbReference type="NCBI Taxonomy" id="936078"/>
    <lineage>
        <taxon>Eukaryota</taxon>
        <taxon>Fungi</taxon>
        <taxon>Dikarya</taxon>
        <taxon>Ascomycota</taxon>
        <taxon>Pezizomycotina</taxon>
        <taxon>Sordariomycetes</taxon>
        <taxon>Hypocreomycetidae</taxon>
        <taxon>Glomerellales</taxon>
        <taxon>Plectosphaerellaceae</taxon>
        <taxon>Plectosphaerella</taxon>
    </lineage>
</organism>
<feature type="transmembrane region" description="Helical" evidence="12">
    <location>
        <begin position="353"/>
        <end position="379"/>
    </location>
</feature>
<evidence type="ECO:0000256" key="11">
    <source>
        <dbReference type="ARBA" id="ARBA00048899"/>
    </source>
</evidence>
<comment type="subcellular location">
    <subcellularLocation>
        <location evidence="1 12">Endoplasmic reticulum membrane</location>
        <topology evidence="1 12">Multi-pass membrane protein</topology>
    </subcellularLocation>
</comment>
<feature type="transmembrane region" description="Helical" evidence="12">
    <location>
        <begin position="96"/>
        <end position="114"/>
    </location>
</feature>
<feature type="signal peptide" evidence="13">
    <location>
        <begin position="1"/>
        <end position="23"/>
    </location>
</feature>
<evidence type="ECO:0000256" key="6">
    <source>
        <dbReference type="ARBA" id="ARBA00022692"/>
    </source>
</evidence>
<dbReference type="GO" id="GO:0005789">
    <property type="term" value="C:endoplasmic reticulum membrane"/>
    <property type="evidence" value="ECO:0007669"/>
    <property type="project" value="UniProtKB-SubCell"/>
</dbReference>
<comment type="caution">
    <text evidence="14">The sequence shown here is derived from an EMBL/GenBank/DDBJ whole genome shotgun (WGS) entry which is preliminary data.</text>
</comment>
<evidence type="ECO:0000256" key="8">
    <source>
        <dbReference type="ARBA" id="ARBA00022989"/>
    </source>
</evidence>
<feature type="transmembrane region" description="Helical" evidence="12">
    <location>
        <begin position="150"/>
        <end position="166"/>
    </location>
</feature>
<keyword evidence="5" id="KW-0808">Transferase</keyword>
<comment type="pathway">
    <text evidence="2">Protein modification; protein glycosylation.</text>
</comment>
<keyword evidence="4 12" id="KW-0328">Glycosyltransferase</keyword>
<evidence type="ECO:0000256" key="2">
    <source>
        <dbReference type="ARBA" id="ARBA00004922"/>
    </source>
</evidence>
<evidence type="ECO:0000313" key="14">
    <source>
        <dbReference type="EMBL" id="KAH6690407.1"/>
    </source>
</evidence>
<dbReference type="Proteomes" id="UP000770015">
    <property type="component" value="Unassembled WGS sequence"/>
</dbReference>
<evidence type="ECO:0000313" key="15">
    <source>
        <dbReference type="Proteomes" id="UP000770015"/>
    </source>
</evidence>
<evidence type="ECO:0000256" key="13">
    <source>
        <dbReference type="SAM" id="SignalP"/>
    </source>
</evidence>
<evidence type="ECO:0000256" key="1">
    <source>
        <dbReference type="ARBA" id="ARBA00004477"/>
    </source>
</evidence>
<feature type="transmembrane region" description="Helical" evidence="12">
    <location>
        <begin position="326"/>
        <end position="346"/>
    </location>
</feature>
<feature type="transmembrane region" description="Helical" evidence="12">
    <location>
        <begin position="213"/>
        <end position="234"/>
    </location>
</feature>
<comment type="function">
    <text evidence="10">Mannosyltransferase that operates in the biosynthetic pathway of dolichol-linked oligosaccharides, the glycan precursors employed in protein asparagine (N)-glycosylation. The assembly of dolichol-linked oligosaccharides begins on the cytosolic side of the endoplasmic reticulum membrane and finishes in its lumen. The sequential addition of sugars to dolichol pyrophosphate produces dolichol-linked oligosaccharides containing fourteen sugars, including two GlcNAcs, nine mannoses and three glucoses. Once assembled, the oligosaccharide is transferred from the lipid to nascent proteins by oligosaccharyltransferases. In the lumen of the endoplasmic reticulum, adds the eighth mannose residue in an alpha-1,6 linkage onto Man(7)GlcNAc(2)-PP-dolichol to produce Man(8)GlcNAc(2)-PP-dolichol.</text>
</comment>
<keyword evidence="15" id="KW-1185">Reference proteome</keyword>
<dbReference type="PANTHER" id="PTHR22760">
    <property type="entry name" value="GLYCOSYLTRANSFERASE"/>
    <property type="match status" value="1"/>
</dbReference>
<dbReference type="Pfam" id="PF03901">
    <property type="entry name" value="Glyco_transf_22"/>
    <property type="match status" value="1"/>
</dbReference>
<dbReference type="EC" id="2.4.1.-" evidence="12"/>
<dbReference type="AlphaFoldDB" id="A0A9P8VEF9"/>
<dbReference type="InterPro" id="IPR005599">
    <property type="entry name" value="GPI_mannosylTrfase"/>
</dbReference>
<evidence type="ECO:0000256" key="9">
    <source>
        <dbReference type="ARBA" id="ARBA00023136"/>
    </source>
</evidence>
<comment type="catalytic activity">
    <reaction evidence="11">
        <text>an alpha-D-Man-(1-&gt;2)-alpha-D-Man-(1-&gt;2)-alpha-D-Man-(1-&gt;3)-[alpha-D-Man-(1-&gt;2)-alpha-D-Man-(1-&gt;3)-alpha-D-Man-(1-&gt;6)]-beta-D-Man-(1-&gt;4)-beta-D-GlcNAc-(1-&gt;4)-alpha-D-GlcNAc-diphospho-di-trans,poly-cis-dolichol + a di-trans,poly-cis-dolichyl beta-D-mannosyl phosphate = an alpha-D-Man-(1-&gt;2)-alpha-D-Man-(1-&gt;2)-alpha-D-Man-(1-&gt;3)-[alpha-D-Man-(1-&gt;2)-alpha-D-Man-(1-&gt;3)-[alpha-D-Man-(1-&gt;6)]-alpha-D-Man-(1-&gt;6)]-beta-D-Man-(1-&gt;4)-beta-D-GlcNAc-(1-&gt;4)-alpha-D-GlcNAc-diphospho-di-trans,poly-cis-dolichol + a di-trans,poly-cis-dolichyl phosphate + H(+)</text>
        <dbReference type="Rhea" id="RHEA:29535"/>
        <dbReference type="Rhea" id="RHEA-COMP:19498"/>
        <dbReference type="Rhea" id="RHEA-COMP:19501"/>
        <dbReference type="Rhea" id="RHEA-COMP:19518"/>
        <dbReference type="Rhea" id="RHEA-COMP:19519"/>
        <dbReference type="ChEBI" id="CHEBI:15378"/>
        <dbReference type="ChEBI" id="CHEBI:57683"/>
        <dbReference type="ChEBI" id="CHEBI:58211"/>
        <dbReference type="ChEBI" id="CHEBI:132517"/>
        <dbReference type="ChEBI" id="CHEBI:132519"/>
        <dbReference type="EC" id="2.4.1.260"/>
    </reaction>
    <physiologicalReaction direction="left-to-right" evidence="11">
        <dbReference type="Rhea" id="RHEA:29536"/>
    </physiologicalReaction>
</comment>
<protein>
    <recommendedName>
        <fullName evidence="12">Mannosyltransferase</fullName>
        <ecNumber evidence="12">2.4.1.-</ecNumber>
    </recommendedName>
</protein>
<evidence type="ECO:0000256" key="10">
    <source>
        <dbReference type="ARBA" id="ARBA00044721"/>
    </source>
</evidence>
<dbReference type="GO" id="GO:0006487">
    <property type="term" value="P:protein N-linked glycosylation"/>
    <property type="evidence" value="ECO:0007669"/>
    <property type="project" value="TreeGrafter"/>
</dbReference>
<proteinExistence type="inferred from homology"/>
<evidence type="ECO:0000256" key="7">
    <source>
        <dbReference type="ARBA" id="ARBA00022824"/>
    </source>
</evidence>
<sequence>MKTLADLAFALILPTLILVHLLAAPYTKVEESFTIQATHDILIYGTPTRDVFSRLHSVYDHFSFPGAVPRSFVGPVLLAGFAQPIVALVGFANAQLVVRGLLGLFNAASLYFFAARLERGLGKGVARWWILLTAGQFHVIFYASRTLPNMFAFGLTTFASALLLPHPDGKSRNARHRVAISILVFAAVVFRSEVALFLGANGLYLLLTRQTTLVQLISPFAISFVAALVLSVPLDSYFWQRPLWPELWGFVYNVLNGGASNWGTSPWHYYFLSALPRLLLNPLAPTFLIPLACYLPTTARPTRDLVVPSLIFVAIYSIQPHKETRFIFYAVPPLTAAAALGANFLFTRRAKGALYAIPSALVALSIPASLAAATGILLLSSLNYPGGEALVALHDIIDVSPLLLNGIPAVHTDVLSCMTGVTLFLQNRPGLPVLDLEPSLPDSILAELAARHFLDFDKTEDPEVLLNPVFWSRFDYLLLEDPSKIVGDEAWDTIGVIEGYAGVEFLRPGSEQSDPEEGRPTPSEEKVLGKGRVVAHVKDRVRALTGGWWIGPRMEPRIHILRKAPRAKIVVEST</sequence>
<dbReference type="GO" id="GO:0052917">
    <property type="term" value="F:dol-P-Man:Man(7)GlcNAc(2)-PP-Dol alpha-1,6-mannosyltransferase activity"/>
    <property type="evidence" value="ECO:0007669"/>
    <property type="project" value="UniProtKB-EC"/>
</dbReference>
<keyword evidence="6 12" id="KW-0812">Transmembrane</keyword>
<keyword evidence="8 12" id="KW-1133">Transmembrane helix</keyword>
<dbReference type="PANTHER" id="PTHR22760:SF1">
    <property type="entry name" value="DOL-P-MAN:MAN(7)GLCNAC(2)-PP-DOL ALPHA-1,6-MANNOSYLTRANSFERASE"/>
    <property type="match status" value="1"/>
</dbReference>
<feature type="transmembrane region" description="Helical" evidence="12">
    <location>
        <begin position="269"/>
        <end position="293"/>
    </location>
</feature>
<feature type="transmembrane region" description="Helical" evidence="12">
    <location>
        <begin position="178"/>
        <end position="206"/>
    </location>
</feature>